<evidence type="ECO:0000313" key="1">
    <source>
        <dbReference type="EMBL" id="QEW29464.1"/>
    </source>
</evidence>
<dbReference type="InterPro" id="IPR046293">
    <property type="entry name" value="DUF6330"/>
</dbReference>
<evidence type="ECO:0000313" key="2">
    <source>
        <dbReference type="Proteomes" id="UP000325785"/>
    </source>
</evidence>
<dbReference type="Proteomes" id="UP000325785">
    <property type="component" value="Plasmid pRIdsm_01"/>
</dbReference>
<dbReference type="EMBL" id="CP031599">
    <property type="protein sequence ID" value="QEW29464.1"/>
    <property type="molecule type" value="Genomic_DNA"/>
</dbReference>
<geneLocation type="plasmid" evidence="2">
    <name>pridsm_01</name>
</geneLocation>
<name>A0A5P3AL35_9RHOB</name>
<organism evidence="1 2">
    <name type="scientific">Roseovarius indicus</name>
    <dbReference type="NCBI Taxonomy" id="540747"/>
    <lineage>
        <taxon>Bacteria</taxon>
        <taxon>Pseudomonadati</taxon>
        <taxon>Pseudomonadota</taxon>
        <taxon>Alphaproteobacteria</taxon>
        <taxon>Rhodobacterales</taxon>
        <taxon>Roseobacteraceae</taxon>
        <taxon>Roseovarius</taxon>
    </lineage>
</organism>
<protein>
    <submittedName>
        <fullName evidence="1">Uncharacterized protein</fullName>
    </submittedName>
</protein>
<dbReference type="OrthoDB" id="7862048at2"/>
<keyword evidence="1" id="KW-0614">Plasmid</keyword>
<dbReference type="Pfam" id="PF19855">
    <property type="entry name" value="DUF6330"/>
    <property type="match status" value="1"/>
</dbReference>
<dbReference type="KEGG" id="rid:RIdsm_05309"/>
<sequence length="87" mass="9780">MSRKEPKTLRVACFNDGRRKTITFKRGAYWWSSSEGAYPLSAALESIKHQGGWIETIPNPNYRPKGLFGQGTFCFGPSAVRKRKSGL</sequence>
<dbReference type="AlphaFoldDB" id="A0A5P3AL35"/>
<proteinExistence type="predicted"/>
<accession>A0A5P3AL35</accession>
<gene>
    <name evidence="1" type="ORF">RIdsm_05309</name>
</gene>
<reference evidence="1 2" key="1">
    <citation type="submission" date="2018-08" db="EMBL/GenBank/DDBJ databases">
        <title>Genetic Globetrotter - A new plasmid hitch-hiking vast phylogenetic and geographic distances.</title>
        <authorList>
            <person name="Vollmers J."/>
            <person name="Petersen J."/>
        </authorList>
    </citation>
    <scope>NUCLEOTIDE SEQUENCE [LARGE SCALE GENOMIC DNA]</scope>
    <source>
        <strain evidence="1 2">DSM 26383</strain>
        <plasmid evidence="2">pridsm_01</plasmid>
    </source>
</reference>